<dbReference type="InterPro" id="IPR002934">
    <property type="entry name" value="Polymerase_NTP_transf_dom"/>
</dbReference>
<dbReference type="Gene3D" id="3.30.460.10">
    <property type="entry name" value="Beta Polymerase, domain 2"/>
    <property type="match status" value="1"/>
</dbReference>
<dbReference type="SUPFAM" id="SSF81301">
    <property type="entry name" value="Nucleotidyltransferase"/>
    <property type="match status" value="1"/>
</dbReference>
<dbReference type="InterPro" id="IPR043519">
    <property type="entry name" value="NT_sf"/>
</dbReference>
<proteinExistence type="predicted"/>
<organism evidence="2 3">
    <name type="scientific">Kribbella sancticallisti</name>
    <dbReference type="NCBI Taxonomy" id="460087"/>
    <lineage>
        <taxon>Bacteria</taxon>
        <taxon>Bacillati</taxon>
        <taxon>Actinomycetota</taxon>
        <taxon>Actinomycetes</taxon>
        <taxon>Propionibacteriales</taxon>
        <taxon>Kribbellaceae</taxon>
        <taxon>Kribbella</taxon>
    </lineage>
</organism>
<accession>A0ABN2ECK7</accession>
<evidence type="ECO:0000313" key="3">
    <source>
        <dbReference type="Proteomes" id="UP001500393"/>
    </source>
</evidence>
<reference evidence="2 3" key="1">
    <citation type="journal article" date="2019" name="Int. J. Syst. Evol. Microbiol.">
        <title>The Global Catalogue of Microorganisms (GCM) 10K type strain sequencing project: providing services to taxonomists for standard genome sequencing and annotation.</title>
        <authorList>
            <consortium name="The Broad Institute Genomics Platform"/>
            <consortium name="The Broad Institute Genome Sequencing Center for Infectious Disease"/>
            <person name="Wu L."/>
            <person name="Ma J."/>
        </authorList>
    </citation>
    <scope>NUCLEOTIDE SEQUENCE [LARGE SCALE GENOMIC DNA]</scope>
    <source>
        <strain evidence="2 3">JCM 14969</strain>
    </source>
</reference>
<keyword evidence="3" id="KW-1185">Reference proteome</keyword>
<dbReference type="EMBL" id="BAAAOS010000053">
    <property type="protein sequence ID" value="GAA1603478.1"/>
    <property type="molecule type" value="Genomic_DNA"/>
</dbReference>
<evidence type="ECO:0000313" key="2">
    <source>
        <dbReference type="EMBL" id="GAA1603478.1"/>
    </source>
</evidence>
<dbReference type="Pfam" id="PF01909">
    <property type="entry name" value="NTP_transf_2"/>
    <property type="match status" value="1"/>
</dbReference>
<evidence type="ECO:0000259" key="1">
    <source>
        <dbReference type="Pfam" id="PF01909"/>
    </source>
</evidence>
<protein>
    <recommendedName>
        <fullName evidence="1">Polymerase nucleotidyl transferase domain-containing protein</fullName>
    </recommendedName>
</protein>
<gene>
    <name evidence="2" type="ORF">GCM10009789_66860</name>
</gene>
<name>A0ABN2ECK7_9ACTN</name>
<sequence>MTARLKGRRRQVEAVIASLTEWVREREDVVGLAVVGSYAYGRPRMGSDVDLVLLTTEPDNYLHDLAWTGSFARRPRLIRTEQWGPMAERRIRLPSGLQVELGITTPAWLALPLDPGTARVLRDGHRILHDPQNLFTKALAEL</sequence>
<dbReference type="CDD" id="cd05403">
    <property type="entry name" value="NT_KNTase_like"/>
    <property type="match status" value="1"/>
</dbReference>
<dbReference type="RefSeq" id="WP_344220743.1">
    <property type="nucleotide sequence ID" value="NZ_BAAAOS010000053.1"/>
</dbReference>
<dbReference type="Proteomes" id="UP001500393">
    <property type="component" value="Unassembled WGS sequence"/>
</dbReference>
<feature type="domain" description="Polymerase nucleotidyl transferase" evidence="1">
    <location>
        <begin position="21"/>
        <end position="66"/>
    </location>
</feature>
<comment type="caution">
    <text evidence="2">The sequence shown here is derived from an EMBL/GenBank/DDBJ whole genome shotgun (WGS) entry which is preliminary data.</text>
</comment>